<accession>A0ABT2AVX8</accession>
<dbReference type="Gene3D" id="2.30.110.10">
    <property type="entry name" value="Electron Transport, Fmn-binding Protein, Chain A"/>
    <property type="match status" value="1"/>
</dbReference>
<dbReference type="InterPro" id="IPR012349">
    <property type="entry name" value="Split_barrel_FMN-bd"/>
</dbReference>
<protein>
    <submittedName>
        <fullName evidence="1">Pyridoxamine 5'-phosphate oxidase</fullName>
    </submittedName>
</protein>
<proteinExistence type="predicted"/>
<reference evidence="1 2" key="1">
    <citation type="submission" date="2022-08" db="EMBL/GenBank/DDBJ databases">
        <authorList>
            <person name="Somphong A."/>
            <person name="Phongsopitanun W."/>
        </authorList>
    </citation>
    <scope>NUCLEOTIDE SEQUENCE [LARGE SCALE GENOMIC DNA]</scope>
    <source>
        <strain evidence="1 2">LP11</strain>
    </source>
</reference>
<comment type="caution">
    <text evidence="1">The sequence shown here is derived from an EMBL/GenBank/DDBJ whole genome shotgun (WGS) entry which is preliminary data.</text>
</comment>
<dbReference type="Proteomes" id="UP001205612">
    <property type="component" value="Unassembled WGS sequence"/>
</dbReference>
<name>A0ABT2AVX8_9ACTN</name>
<sequence length="315" mass="34721">MTGIDAALGATIDAYRTCEFTTLGTAGTPLTWPTAAWRRPDGTFLVTTCLAFAQKAFNVRRDDRVALLFSDPTGSGDSDAPQVFVSGTASCPEEIRTAPDEAAEYWRRMFQRQPHSRPFVSAPGKWFMDWYYLRLFITITPERVEVRPPLSQLRPAEPGSVPAPGLPGAALVARYPSAVLGTRDTYRSPLLTRVRPRVTPDGFAVPRAALGDAAPGRASLLVHRHDERLNGMHNALITGELVGTDDDHWTLLPRKVTEPAGSGRPRDAYRTLRTARRATARYLRDHELTRPRVDWAAYRALAEEGATSRGGSRPS</sequence>
<evidence type="ECO:0000313" key="1">
    <source>
        <dbReference type="EMBL" id="MCS0600396.1"/>
    </source>
</evidence>
<keyword evidence="2" id="KW-1185">Reference proteome</keyword>
<gene>
    <name evidence="1" type="ORF">NX794_03995</name>
</gene>
<organism evidence="1 2">
    <name type="scientific">Streptomyces pyxinicus</name>
    <dbReference type="NCBI Taxonomy" id="2970331"/>
    <lineage>
        <taxon>Bacteria</taxon>
        <taxon>Bacillati</taxon>
        <taxon>Actinomycetota</taxon>
        <taxon>Actinomycetes</taxon>
        <taxon>Kitasatosporales</taxon>
        <taxon>Streptomycetaceae</taxon>
        <taxon>Streptomyces</taxon>
    </lineage>
</organism>
<dbReference type="EMBL" id="JANUGP010000002">
    <property type="protein sequence ID" value="MCS0600396.1"/>
    <property type="molecule type" value="Genomic_DNA"/>
</dbReference>
<dbReference type="RefSeq" id="WP_258776721.1">
    <property type="nucleotide sequence ID" value="NZ_JANUGP010000002.1"/>
</dbReference>
<evidence type="ECO:0000313" key="2">
    <source>
        <dbReference type="Proteomes" id="UP001205612"/>
    </source>
</evidence>
<dbReference type="SUPFAM" id="SSF50475">
    <property type="entry name" value="FMN-binding split barrel"/>
    <property type="match status" value="1"/>
</dbReference>